<dbReference type="SUPFAM" id="SSF53335">
    <property type="entry name" value="S-adenosyl-L-methionine-dependent methyltransferases"/>
    <property type="match status" value="1"/>
</dbReference>
<dbReference type="InterPro" id="IPR050210">
    <property type="entry name" value="tRNA_Adenine-N(6)_MTase"/>
</dbReference>
<keyword evidence="1 5" id="KW-0489">Methyltransferase</keyword>
<dbReference type="InterPro" id="IPR029063">
    <property type="entry name" value="SAM-dependent_MTases_sf"/>
</dbReference>
<dbReference type="PROSITE" id="PS00092">
    <property type="entry name" value="N6_MTASE"/>
    <property type="match status" value="1"/>
</dbReference>
<dbReference type="PANTHER" id="PTHR47739:SF1">
    <property type="entry name" value="TRNA1(VAL) (ADENINE(37)-N6)-METHYLTRANSFERASE"/>
    <property type="match status" value="1"/>
</dbReference>
<dbReference type="Proteomes" id="UP000199550">
    <property type="component" value="Unassembled WGS sequence"/>
</dbReference>
<dbReference type="GO" id="GO:0003676">
    <property type="term" value="F:nucleic acid binding"/>
    <property type="evidence" value="ECO:0007669"/>
    <property type="project" value="InterPro"/>
</dbReference>
<evidence type="ECO:0000256" key="2">
    <source>
        <dbReference type="ARBA" id="ARBA00022691"/>
    </source>
</evidence>
<gene>
    <name evidence="5" type="ORF">SAMN04488004_105188</name>
</gene>
<protein>
    <submittedName>
        <fullName evidence="5">tRNA1(Val) A37 N6-methylase TrmN6</fullName>
    </submittedName>
</protein>
<evidence type="ECO:0000313" key="5">
    <source>
        <dbReference type="EMBL" id="SFK98631.1"/>
    </source>
</evidence>
<dbReference type="Gene3D" id="3.40.50.150">
    <property type="entry name" value="Vaccinia Virus protein VP39"/>
    <property type="match status" value="1"/>
</dbReference>
<dbReference type="GO" id="GO:0008168">
    <property type="term" value="F:methyltransferase activity"/>
    <property type="evidence" value="ECO:0007669"/>
    <property type="project" value="UniProtKB-KW"/>
</dbReference>
<dbReference type="InterPro" id="IPR002052">
    <property type="entry name" value="DNA_methylase_N6_adenine_CS"/>
</dbReference>
<feature type="region of interest" description="Disordered" evidence="3">
    <location>
        <begin position="123"/>
        <end position="144"/>
    </location>
</feature>
<dbReference type="EMBL" id="FOTF01000005">
    <property type="protein sequence ID" value="SFK98631.1"/>
    <property type="molecule type" value="Genomic_DNA"/>
</dbReference>
<organism evidence="5 6">
    <name type="scientific">Loktanella salsilacus</name>
    <dbReference type="NCBI Taxonomy" id="195913"/>
    <lineage>
        <taxon>Bacteria</taxon>
        <taxon>Pseudomonadati</taxon>
        <taxon>Pseudomonadota</taxon>
        <taxon>Alphaproteobacteria</taxon>
        <taxon>Rhodobacterales</taxon>
        <taxon>Roseobacteraceae</taxon>
        <taxon>Loktanella</taxon>
    </lineage>
</organism>
<keyword evidence="2" id="KW-0949">S-adenosyl-L-methionine</keyword>
<name>A0A1I4E374_9RHOB</name>
<dbReference type="PANTHER" id="PTHR47739">
    <property type="entry name" value="TRNA1(VAL) (ADENINE(37)-N6)-METHYLTRANSFERASE"/>
    <property type="match status" value="1"/>
</dbReference>
<reference evidence="5 6" key="1">
    <citation type="submission" date="2016-10" db="EMBL/GenBank/DDBJ databases">
        <authorList>
            <person name="de Groot N.N."/>
        </authorList>
    </citation>
    <scope>NUCLEOTIDE SEQUENCE [LARGE SCALE GENOMIC DNA]</scope>
    <source>
        <strain evidence="5 6">DSM 16199</strain>
    </source>
</reference>
<dbReference type="AlphaFoldDB" id="A0A1I4E374"/>
<evidence type="ECO:0000313" key="6">
    <source>
        <dbReference type="Proteomes" id="UP000199550"/>
    </source>
</evidence>
<accession>A0A1I4E374</accession>
<sequence length="251" mass="26811">MTDDLTRDAFLGGQLHLWQPRSGYRAGLDPVLLAAAVPAVSGQSLLDLGCGAGTAMLCAATRVPGLMCTGIELQDSYAALARRNAAEAGITAQIHTADLRDLPLDIRQTQYDHVIMNPPYFERHRGATSSDPGRDTGRGGATPLADWLETGIRRTAPRGTLTIIQQTARLHEILAMLYGRLGSVIVQPLTARPGRAPNLVMVQAKLGGRAAFQLSQPLILHVGAIHNHDGDDYTPAIRAVLRHGEKLPLGG</sequence>
<dbReference type="RefSeq" id="WP_245754151.1">
    <property type="nucleotide sequence ID" value="NZ_FOTF01000005.1"/>
</dbReference>
<keyword evidence="1 5" id="KW-0808">Transferase</keyword>
<dbReference type="GO" id="GO:0032259">
    <property type="term" value="P:methylation"/>
    <property type="evidence" value="ECO:0007669"/>
    <property type="project" value="UniProtKB-KW"/>
</dbReference>
<dbReference type="CDD" id="cd02440">
    <property type="entry name" value="AdoMet_MTases"/>
    <property type="match status" value="1"/>
</dbReference>
<dbReference type="Pfam" id="PF05175">
    <property type="entry name" value="MTS"/>
    <property type="match status" value="1"/>
</dbReference>
<feature type="domain" description="Methyltransferase small" evidence="4">
    <location>
        <begin position="32"/>
        <end position="124"/>
    </location>
</feature>
<evidence type="ECO:0000259" key="4">
    <source>
        <dbReference type="Pfam" id="PF05175"/>
    </source>
</evidence>
<evidence type="ECO:0000256" key="1">
    <source>
        <dbReference type="ARBA" id="ARBA00022603"/>
    </source>
</evidence>
<dbReference type="InterPro" id="IPR007848">
    <property type="entry name" value="Small_mtfrase_dom"/>
</dbReference>
<dbReference type="STRING" id="195913.SAMN04488004_105188"/>
<keyword evidence="6" id="KW-1185">Reference proteome</keyword>
<evidence type="ECO:0000256" key="3">
    <source>
        <dbReference type="SAM" id="MobiDB-lite"/>
    </source>
</evidence>
<proteinExistence type="predicted"/>